<dbReference type="RefSeq" id="WP_094334925.1">
    <property type="nucleotide sequence ID" value="NZ_NFIE01000003.1"/>
</dbReference>
<dbReference type="OrthoDB" id="3175423at2"/>
<keyword evidence="4" id="KW-1185">Reference proteome</keyword>
<evidence type="ECO:0000313" key="4">
    <source>
        <dbReference type="Proteomes" id="UP000195781"/>
    </source>
</evidence>
<dbReference type="Proteomes" id="UP000195781">
    <property type="component" value="Unassembled WGS sequence"/>
</dbReference>
<proteinExistence type="inferred from homology"/>
<accession>A0A1Y3Y281</accession>
<protein>
    <recommendedName>
        <fullName evidence="2">Antitoxin</fullName>
    </recommendedName>
</protein>
<evidence type="ECO:0000256" key="1">
    <source>
        <dbReference type="ARBA" id="ARBA00009981"/>
    </source>
</evidence>
<dbReference type="InterPro" id="IPR006442">
    <property type="entry name" value="Antitoxin_Phd/YefM"/>
</dbReference>
<evidence type="ECO:0000256" key="2">
    <source>
        <dbReference type="RuleBase" id="RU362080"/>
    </source>
</evidence>
<comment type="function">
    <text evidence="2">Antitoxin component of a type II toxin-antitoxin (TA) system.</text>
</comment>
<gene>
    <name evidence="3" type="ORF">B5G02_01615</name>
</gene>
<dbReference type="InterPro" id="IPR036165">
    <property type="entry name" value="YefM-like_sf"/>
</dbReference>
<dbReference type="EMBL" id="NFIE01000003">
    <property type="protein sequence ID" value="OUN89479.1"/>
    <property type="molecule type" value="Genomic_DNA"/>
</dbReference>
<sequence length="97" mass="10947">MPAIASLTDFNRNPNAMLEELRRSQNPMYLTKNGKACAVIMDSDAFDRMVAERVATREREQRVYDGILRGIEDFQNGDTTPAADAFAAVRDRKGWHA</sequence>
<dbReference type="AlphaFoldDB" id="A0A1Y3Y281"/>
<evidence type="ECO:0000313" key="3">
    <source>
        <dbReference type="EMBL" id="OUN89479.1"/>
    </source>
</evidence>
<reference evidence="4" key="1">
    <citation type="submission" date="2017-04" db="EMBL/GenBank/DDBJ databases">
        <title>Function of individual gut microbiota members based on whole genome sequencing of pure cultures obtained from chicken caecum.</title>
        <authorList>
            <person name="Medvecky M."/>
            <person name="Cejkova D."/>
            <person name="Polansky O."/>
            <person name="Karasova D."/>
            <person name="Kubasova T."/>
            <person name="Cizek A."/>
            <person name="Rychlik I."/>
        </authorList>
    </citation>
    <scope>NUCLEOTIDE SEQUENCE [LARGE SCALE GENOMIC DNA]</scope>
    <source>
        <strain evidence="4">An5</strain>
    </source>
</reference>
<name>A0A1Y3Y281_9ACTN</name>
<comment type="caution">
    <text evidence="3">The sequence shown here is derived from an EMBL/GenBank/DDBJ whole genome shotgun (WGS) entry which is preliminary data.</text>
</comment>
<dbReference type="Pfam" id="PF02604">
    <property type="entry name" value="PhdYeFM_antitox"/>
    <property type="match status" value="1"/>
</dbReference>
<comment type="similarity">
    <text evidence="1 2">Belongs to the phD/YefM antitoxin family.</text>
</comment>
<dbReference type="SUPFAM" id="SSF143120">
    <property type="entry name" value="YefM-like"/>
    <property type="match status" value="1"/>
</dbReference>
<organism evidence="3 4">
    <name type="scientific">[Collinsella] massiliensis</name>
    <dbReference type="NCBI Taxonomy" id="1232426"/>
    <lineage>
        <taxon>Bacteria</taxon>
        <taxon>Bacillati</taxon>
        <taxon>Actinomycetota</taxon>
        <taxon>Coriobacteriia</taxon>
        <taxon>Coriobacteriales</taxon>
        <taxon>Coriobacteriaceae</taxon>
        <taxon>Enorma</taxon>
    </lineage>
</organism>